<proteinExistence type="predicted"/>
<dbReference type="AlphaFoldDB" id="A0A1I6ANK8"/>
<dbReference type="RefSeq" id="WP_139218755.1">
    <property type="nucleotide sequence ID" value="NZ_FOXV01000028.1"/>
</dbReference>
<feature type="chain" id="PRO_5017295573" description="Tetratricopeptide repeat-containing protein" evidence="1">
    <location>
        <begin position="20"/>
        <end position="527"/>
    </location>
</feature>
<reference evidence="3" key="1">
    <citation type="submission" date="2016-10" db="EMBL/GenBank/DDBJ databases">
        <authorList>
            <person name="Varghese N."/>
            <person name="Submissions S."/>
        </authorList>
    </citation>
    <scope>NUCLEOTIDE SEQUENCE [LARGE SCALE GENOMIC DNA]</scope>
    <source>
        <strain evidence="3">JCM 10271</strain>
    </source>
</reference>
<evidence type="ECO:0000256" key="1">
    <source>
        <dbReference type="SAM" id="SignalP"/>
    </source>
</evidence>
<evidence type="ECO:0008006" key="4">
    <source>
        <dbReference type="Google" id="ProtNLM"/>
    </source>
</evidence>
<dbReference type="Proteomes" id="UP000243106">
    <property type="component" value="Unassembled WGS sequence"/>
</dbReference>
<keyword evidence="1" id="KW-0732">Signal</keyword>
<gene>
    <name evidence="2" type="ORF">SAMN05421853_1284</name>
</gene>
<protein>
    <recommendedName>
        <fullName evidence="4">Tetratricopeptide repeat-containing protein</fullName>
    </recommendedName>
</protein>
<evidence type="ECO:0000313" key="2">
    <source>
        <dbReference type="EMBL" id="SFQ70260.1"/>
    </source>
</evidence>
<sequence length="527" mass="57205">MKRRATLLIAGLACLWAKAPLPPNLPVSAFAECHDQPGAVCLLDIGLADLLINPPDTQNHRWLVALARAGKLEQGASVAARIPEQAQGRPASSNSPKRTVSQLRLAQQLRAGATLDQALLDFPEADGGDLWIVGLELLGRDPYGQIGLERSAQPRQDDQLAVKDLAKQILDWARTESDRAAKYQVGYAAELFAHLGDRQGVLDALSIGGVNVGLPLAVWKLARADVVLAFADPGDTNNPHLLQRAGETERDNLIAADYFQKAFNVHANRRYTPNFSLMLRVVQATADRGLRETSRVMAARMAKLAEEHSDDSLSVFQWANAADALQSAGGDRADVSKLLARAMDKRIDDRSIAYTSLATGVQYWGSSGFADEARGMIAEISAEVGDVEVAQALLSQADDAASEWAGFADRDMPLPILERLSEIWNDQLSPEDSAYVSMRIAREIAGDNRQPELKQWALRTTRQVASSPDLLRARDGYIANATARVAHQLGDTELAQHALVARARMALDNMDGIALILTAHSIGYGDY</sequence>
<organism evidence="2 3">
    <name type="scientific">Roseivivax halotolerans</name>
    <dbReference type="NCBI Taxonomy" id="93684"/>
    <lineage>
        <taxon>Bacteria</taxon>
        <taxon>Pseudomonadati</taxon>
        <taxon>Pseudomonadota</taxon>
        <taxon>Alphaproteobacteria</taxon>
        <taxon>Rhodobacterales</taxon>
        <taxon>Roseobacteraceae</taxon>
        <taxon>Roseivivax</taxon>
    </lineage>
</organism>
<accession>A0A1I6ANK8</accession>
<feature type="signal peptide" evidence="1">
    <location>
        <begin position="1"/>
        <end position="19"/>
    </location>
</feature>
<dbReference type="STRING" id="93684.SAMN05421853_1284"/>
<dbReference type="EMBL" id="FOXV01000028">
    <property type="protein sequence ID" value="SFQ70260.1"/>
    <property type="molecule type" value="Genomic_DNA"/>
</dbReference>
<keyword evidence="3" id="KW-1185">Reference proteome</keyword>
<name>A0A1I6ANK8_9RHOB</name>
<evidence type="ECO:0000313" key="3">
    <source>
        <dbReference type="Proteomes" id="UP000243106"/>
    </source>
</evidence>